<comment type="subcellular location">
    <subcellularLocation>
        <location evidence="1">Cell outer membrane</location>
    </subcellularLocation>
</comment>
<dbReference type="GO" id="GO:0009279">
    <property type="term" value="C:cell outer membrane"/>
    <property type="evidence" value="ECO:0007669"/>
    <property type="project" value="UniProtKB-SubCell"/>
</dbReference>
<dbReference type="Pfam" id="PF14322">
    <property type="entry name" value="SusD-like_3"/>
    <property type="match status" value="1"/>
</dbReference>
<sequence>MKILKKIIVLAVIAILTSCDDYIDVVPDNIPTMDNAFTMRIEAEKYLFTCYSYLPRHASVINCPVFFGGDELVPASDYASGLSPYYLPTGRQGLTTTYMNYWDGFNGGQLQRSGNDNDPTDRKGAYVAIRDCNIFLENIGKVPDLTEIERQRWIAEVQFLKAYYHFWLVKQYGPIIITETNIPIDANMDEAKPFRNTLDDCFEYIVNKLEEVIENEQLPDRITNEAQELGRVTKMIARALKAEVLITRASPLFNGNTYYVGLKDSRNIEIFNPVKTEDEKRQRWVDASEACLEAINFAHTLGYKLYYYTSPEYPNLSNDTKAKLNIRMAITDKWNEEILWGDANNWVGGGGNRDLAMQALPRGLNGDGNNTTQRNNHAVPIKIAEQFYTKNGVPITEDITWSYEDRYKLRVASSDEKYLLKEGYTTASLNFDREIRYYASLGFDGAIWFGQGKTDDNATCSVEAKFRQNCANQVFHSWNSTGIWPKKMVHFKTVVQTGTSGYTSVNYPFPIIRLSSLYLWYAEALNESGETNPDNIFEYVDLVRERASLKGVVESWKDYSIEKDKPTTLVGRRQIIQQERLIEFAFEGQRYWDLRRWMRAHIEVPKPLTGWNILEESATNYYSEKYIYTPIFRIKDYFTPITENEYRRNSNLVQNYGW</sequence>
<dbReference type="InterPro" id="IPR011990">
    <property type="entry name" value="TPR-like_helical_dom_sf"/>
</dbReference>
<dbReference type="AlphaFoldDB" id="A0A5J4SYH3"/>
<dbReference type="SUPFAM" id="SSF48452">
    <property type="entry name" value="TPR-like"/>
    <property type="match status" value="1"/>
</dbReference>
<gene>
    <name evidence="7" type="ORF">EZS27_001876</name>
</gene>
<evidence type="ECO:0000256" key="2">
    <source>
        <dbReference type="ARBA" id="ARBA00022729"/>
    </source>
</evidence>
<protein>
    <submittedName>
        <fullName evidence="7">RagB/SusD family nutrient uptake outer membrane protein</fullName>
    </submittedName>
</protein>
<proteinExistence type="predicted"/>
<accession>A0A5J4SYH3</accession>
<dbReference type="Pfam" id="PF07980">
    <property type="entry name" value="SusD_RagB"/>
    <property type="match status" value="1"/>
</dbReference>
<feature type="domain" description="RagB/SusD" evidence="5">
    <location>
        <begin position="367"/>
        <end position="658"/>
    </location>
</feature>
<keyword evidence="4" id="KW-0998">Cell outer membrane</keyword>
<dbReference type="PROSITE" id="PS51257">
    <property type="entry name" value="PROKAR_LIPOPROTEIN"/>
    <property type="match status" value="1"/>
</dbReference>
<reference evidence="7" key="1">
    <citation type="submission" date="2019-03" db="EMBL/GenBank/DDBJ databases">
        <title>Single cell metagenomics reveals metabolic interactions within the superorganism composed of flagellate Streblomastix strix and complex community of Bacteroidetes bacteria on its surface.</title>
        <authorList>
            <person name="Treitli S.C."/>
            <person name="Kolisko M."/>
            <person name="Husnik F."/>
            <person name="Keeling P."/>
            <person name="Hampl V."/>
        </authorList>
    </citation>
    <scope>NUCLEOTIDE SEQUENCE</scope>
    <source>
        <strain evidence="7">STM</strain>
    </source>
</reference>
<dbReference type="InterPro" id="IPR033985">
    <property type="entry name" value="SusD-like_N"/>
</dbReference>
<evidence type="ECO:0000256" key="4">
    <source>
        <dbReference type="ARBA" id="ARBA00023237"/>
    </source>
</evidence>
<evidence type="ECO:0000256" key="1">
    <source>
        <dbReference type="ARBA" id="ARBA00004442"/>
    </source>
</evidence>
<dbReference type="InterPro" id="IPR012944">
    <property type="entry name" value="SusD_RagB_dom"/>
</dbReference>
<evidence type="ECO:0000259" key="5">
    <source>
        <dbReference type="Pfam" id="PF07980"/>
    </source>
</evidence>
<feature type="domain" description="SusD-like N-terminal" evidence="6">
    <location>
        <begin position="115"/>
        <end position="241"/>
    </location>
</feature>
<evidence type="ECO:0000259" key="6">
    <source>
        <dbReference type="Pfam" id="PF14322"/>
    </source>
</evidence>
<dbReference type="EMBL" id="SNRY01000023">
    <property type="protein sequence ID" value="KAA6350772.1"/>
    <property type="molecule type" value="Genomic_DNA"/>
</dbReference>
<name>A0A5J4SYH3_9ZZZZ</name>
<evidence type="ECO:0000256" key="3">
    <source>
        <dbReference type="ARBA" id="ARBA00023136"/>
    </source>
</evidence>
<evidence type="ECO:0000313" key="7">
    <source>
        <dbReference type="EMBL" id="KAA6350772.1"/>
    </source>
</evidence>
<keyword evidence="3" id="KW-0472">Membrane</keyword>
<comment type="caution">
    <text evidence="7">The sequence shown here is derived from an EMBL/GenBank/DDBJ whole genome shotgun (WGS) entry which is preliminary data.</text>
</comment>
<dbReference type="Gene3D" id="1.25.40.390">
    <property type="match status" value="1"/>
</dbReference>
<keyword evidence="2" id="KW-0732">Signal</keyword>
<organism evidence="7">
    <name type="scientific">termite gut metagenome</name>
    <dbReference type="NCBI Taxonomy" id="433724"/>
    <lineage>
        <taxon>unclassified sequences</taxon>
        <taxon>metagenomes</taxon>
        <taxon>organismal metagenomes</taxon>
    </lineage>
</organism>